<gene>
    <name evidence="1" type="ORF">CEXT_161421</name>
</gene>
<name>A0AAV4WP10_CAEEX</name>
<organism evidence="1 2">
    <name type="scientific">Caerostris extrusa</name>
    <name type="common">Bark spider</name>
    <name type="synonym">Caerostris bankana</name>
    <dbReference type="NCBI Taxonomy" id="172846"/>
    <lineage>
        <taxon>Eukaryota</taxon>
        <taxon>Metazoa</taxon>
        <taxon>Ecdysozoa</taxon>
        <taxon>Arthropoda</taxon>
        <taxon>Chelicerata</taxon>
        <taxon>Arachnida</taxon>
        <taxon>Araneae</taxon>
        <taxon>Araneomorphae</taxon>
        <taxon>Entelegynae</taxon>
        <taxon>Araneoidea</taxon>
        <taxon>Araneidae</taxon>
        <taxon>Caerostris</taxon>
    </lineage>
</organism>
<dbReference type="AlphaFoldDB" id="A0AAV4WP10"/>
<sequence length="65" mass="7200">YLHRIHQELKGIFSNAPFKVSSTEDHCVPGRLELPSYCCNVNTDCCTSANLGDNRNCIQTSVANN</sequence>
<evidence type="ECO:0000313" key="2">
    <source>
        <dbReference type="Proteomes" id="UP001054945"/>
    </source>
</evidence>
<protein>
    <submittedName>
        <fullName evidence="1">Uncharacterized protein</fullName>
    </submittedName>
</protein>
<accession>A0AAV4WP10</accession>
<comment type="caution">
    <text evidence="1">The sequence shown here is derived from an EMBL/GenBank/DDBJ whole genome shotgun (WGS) entry which is preliminary data.</text>
</comment>
<evidence type="ECO:0000313" key="1">
    <source>
        <dbReference type="EMBL" id="GIY84651.1"/>
    </source>
</evidence>
<reference evidence="1 2" key="1">
    <citation type="submission" date="2021-06" db="EMBL/GenBank/DDBJ databases">
        <title>Caerostris extrusa draft genome.</title>
        <authorList>
            <person name="Kono N."/>
            <person name="Arakawa K."/>
        </authorList>
    </citation>
    <scope>NUCLEOTIDE SEQUENCE [LARGE SCALE GENOMIC DNA]</scope>
</reference>
<feature type="non-terminal residue" evidence="1">
    <location>
        <position position="1"/>
    </location>
</feature>
<proteinExistence type="predicted"/>
<keyword evidence="2" id="KW-1185">Reference proteome</keyword>
<dbReference type="Proteomes" id="UP001054945">
    <property type="component" value="Unassembled WGS sequence"/>
</dbReference>
<dbReference type="EMBL" id="BPLR01016539">
    <property type="protein sequence ID" value="GIY84651.1"/>
    <property type="molecule type" value="Genomic_DNA"/>
</dbReference>